<dbReference type="Proteomes" id="UP000299102">
    <property type="component" value="Unassembled WGS sequence"/>
</dbReference>
<keyword evidence="2" id="KW-1185">Reference proteome</keyword>
<proteinExistence type="predicted"/>
<gene>
    <name evidence="1" type="ORF">EVAR_61419_1</name>
</gene>
<organism evidence="1 2">
    <name type="scientific">Eumeta variegata</name>
    <name type="common">Bagworm moth</name>
    <name type="synonym">Eumeta japonica</name>
    <dbReference type="NCBI Taxonomy" id="151549"/>
    <lineage>
        <taxon>Eukaryota</taxon>
        <taxon>Metazoa</taxon>
        <taxon>Ecdysozoa</taxon>
        <taxon>Arthropoda</taxon>
        <taxon>Hexapoda</taxon>
        <taxon>Insecta</taxon>
        <taxon>Pterygota</taxon>
        <taxon>Neoptera</taxon>
        <taxon>Endopterygota</taxon>
        <taxon>Lepidoptera</taxon>
        <taxon>Glossata</taxon>
        <taxon>Ditrysia</taxon>
        <taxon>Tineoidea</taxon>
        <taxon>Psychidae</taxon>
        <taxon>Oiketicinae</taxon>
        <taxon>Eumeta</taxon>
    </lineage>
</organism>
<comment type="caution">
    <text evidence="1">The sequence shown here is derived from an EMBL/GenBank/DDBJ whole genome shotgun (WGS) entry which is preliminary data.</text>
</comment>
<accession>A0A4C1YUJ6</accession>
<dbReference type="EMBL" id="BGZK01001432">
    <property type="protein sequence ID" value="GBP79828.1"/>
    <property type="molecule type" value="Genomic_DNA"/>
</dbReference>
<evidence type="ECO:0000313" key="2">
    <source>
        <dbReference type="Proteomes" id="UP000299102"/>
    </source>
</evidence>
<sequence length="97" mass="10707">MKLGTAEPYSRRAAAAGRPLISTRVAPSPDIKSVSQSILHSICDRACIETLRPFAKSTSRVESAGYYKVADDMRWPTLDEIKRQKLKLLNDDDDAAA</sequence>
<dbReference type="AlphaFoldDB" id="A0A4C1YUJ6"/>
<evidence type="ECO:0000313" key="1">
    <source>
        <dbReference type="EMBL" id="GBP79828.1"/>
    </source>
</evidence>
<reference evidence="1 2" key="1">
    <citation type="journal article" date="2019" name="Commun. Biol.">
        <title>The bagworm genome reveals a unique fibroin gene that provides high tensile strength.</title>
        <authorList>
            <person name="Kono N."/>
            <person name="Nakamura H."/>
            <person name="Ohtoshi R."/>
            <person name="Tomita M."/>
            <person name="Numata K."/>
            <person name="Arakawa K."/>
        </authorList>
    </citation>
    <scope>NUCLEOTIDE SEQUENCE [LARGE SCALE GENOMIC DNA]</scope>
</reference>
<name>A0A4C1YUJ6_EUMVA</name>
<protein>
    <submittedName>
        <fullName evidence="1">Uncharacterized protein</fullName>
    </submittedName>
</protein>